<dbReference type="AlphaFoldDB" id="A0A443SD77"/>
<dbReference type="PANTHER" id="PTHR24347">
    <property type="entry name" value="SERINE/THREONINE-PROTEIN KINASE"/>
    <property type="match status" value="1"/>
</dbReference>
<gene>
    <name evidence="2" type="ORF">B4U80_02658</name>
</gene>
<dbReference type="EMBL" id="NCKV01003724">
    <property type="protein sequence ID" value="RWS25425.1"/>
    <property type="molecule type" value="Genomic_DNA"/>
</dbReference>
<dbReference type="STRING" id="299467.A0A443SD77"/>
<dbReference type="InterPro" id="IPR000719">
    <property type="entry name" value="Prot_kinase_dom"/>
</dbReference>
<proteinExistence type="predicted"/>
<accession>A0A443SD77</accession>
<name>A0A443SD77_9ACAR</name>
<keyword evidence="2" id="KW-0418">Kinase</keyword>
<organism evidence="2 3">
    <name type="scientific">Leptotrombidium deliense</name>
    <dbReference type="NCBI Taxonomy" id="299467"/>
    <lineage>
        <taxon>Eukaryota</taxon>
        <taxon>Metazoa</taxon>
        <taxon>Ecdysozoa</taxon>
        <taxon>Arthropoda</taxon>
        <taxon>Chelicerata</taxon>
        <taxon>Arachnida</taxon>
        <taxon>Acari</taxon>
        <taxon>Acariformes</taxon>
        <taxon>Trombidiformes</taxon>
        <taxon>Prostigmata</taxon>
        <taxon>Anystina</taxon>
        <taxon>Parasitengona</taxon>
        <taxon>Trombiculoidea</taxon>
        <taxon>Trombiculidae</taxon>
        <taxon>Leptotrombidium</taxon>
    </lineage>
</organism>
<dbReference type="Gene3D" id="1.10.510.10">
    <property type="entry name" value="Transferase(Phosphotransferase) domain 1"/>
    <property type="match status" value="1"/>
</dbReference>
<dbReference type="GO" id="GO:0005524">
    <property type="term" value="F:ATP binding"/>
    <property type="evidence" value="ECO:0007669"/>
    <property type="project" value="InterPro"/>
</dbReference>
<dbReference type="Proteomes" id="UP000288716">
    <property type="component" value="Unassembled WGS sequence"/>
</dbReference>
<dbReference type="InterPro" id="IPR011009">
    <property type="entry name" value="Kinase-like_dom_sf"/>
</dbReference>
<evidence type="ECO:0000259" key="1">
    <source>
        <dbReference type="Pfam" id="PF00069"/>
    </source>
</evidence>
<dbReference type="SUPFAM" id="SSF56112">
    <property type="entry name" value="Protein kinase-like (PK-like)"/>
    <property type="match status" value="1"/>
</dbReference>
<comment type="caution">
    <text evidence="2">The sequence shown here is derived from an EMBL/GenBank/DDBJ whole genome shotgun (WGS) entry which is preliminary data.</text>
</comment>
<protein>
    <submittedName>
        <fullName evidence="2">Serine/threonine-protein kinase DCLK1-like protein</fullName>
    </submittedName>
</protein>
<dbReference type="OrthoDB" id="40902at2759"/>
<evidence type="ECO:0000313" key="3">
    <source>
        <dbReference type="Proteomes" id="UP000288716"/>
    </source>
</evidence>
<feature type="domain" description="Protein kinase" evidence="1">
    <location>
        <begin position="12"/>
        <end position="62"/>
    </location>
</feature>
<dbReference type="VEuPathDB" id="VectorBase:LDEU006614"/>
<reference evidence="2 3" key="1">
    <citation type="journal article" date="2018" name="Gigascience">
        <title>Genomes of trombidid mites reveal novel predicted allergens and laterally-transferred genes associated with secondary metabolism.</title>
        <authorList>
            <person name="Dong X."/>
            <person name="Chaisiri K."/>
            <person name="Xia D."/>
            <person name="Armstrong S.D."/>
            <person name="Fang Y."/>
            <person name="Donnelly M.J."/>
            <person name="Kadowaki T."/>
            <person name="McGarry J.W."/>
            <person name="Darby A.C."/>
            <person name="Makepeace B.L."/>
        </authorList>
    </citation>
    <scope>NUCLEOTIDE SEQUENCE [LARGE SCALE GENOMIC DNA]</scope>
    <source>
        <strain evidence="2">UoL-UT</strain>
    </source>
</reference>
<keyword evidence="3" id="KW-1185">Reference proteome</keyword>
<evidence type="ECO:0000313" key="2">
    <source>
        <dbReference type="EMBL" id="RWS25425.1"/>
    </source>
</evidence>
<keyword evidence="2" id="KW-0808">Transferase</keyword>
<dbReference type="GO" id="GO:0004672">
    <property type="term" value="F:protein kinase activity"/>
    <property type="evidence" value="ECO:0007669"/>
    <property type="project" value="InterPro"/>
</dbReference>
<sequence length="69" mass="8097">MGGCQDNDQDELFDQILRGNFEFTSPYWDQNSNSAKQLIINMLQVDPDKRYSAIQVKQHPWVQFLSFVT</sequence>
<dbReference type="Pfam" id="PF00069">
    <property type="entry name" value="Pkinase"/>
    <property type="match status" value="1"/>
</dbReference>